<evidence type="ECO:0000256" key="5">
    <source>
        <dbReference type="ARBA" id="ARBA00022927"/>
    </source>
</evidence>
<dbReference type="GO" id="GO:0032977">
    <property type="term" value="F:membrane insertase activity"/>
    <property type="evidence" value="ECO:0007669"/>
    <property type="project" value="InterPro"/>
</dbReference>
<protein>
    <recommendedName>
        <fullName evidence="10">Membrane insertase YidC/Oxa/ALB C-terminal domain-containing protein</fullName>
    </recommendedName>
</protein>
<dbReference type="EMBL" id="MHSN01000037">
    <property type="protein sequence ID" value="OHA43968.1"/>
    <property type="molecule type" value="Genomic_DNA"/>
</dbReference>
<dbReference type="STRING" id="1802335.A3G59_01470"/>
<dbReference type="GO" id="GO:0005886">
    <property type="term" value="C:plasma membrane"/>
    <property type="evidence" value="ECO:0007669"/>
    <property type="project" value="UniProtKB-SubCell"/>
</dbReference>
<keyword evidence="4 9" id="KW-0812">Transmembrane</keyword>
<feature type="domain" description="Membrane insertase YidC/Oxa/ALB C-terminal" evidence="10">
    <location>
        <begin position="30"/>
        <end position="236"/>
    </location>
</feature>
<evidence type="ECO:0000256" key="2">
    <source>
        <dbReference type="ARBA" id="ARBA00022448"/>
    </source>
</evidence>
<reference evidence="11 12" key="1">
    <citation type="journal article" date="2016" name="Nat. Commun.">
        <title>Thousands of microbial genomes shed light on interconnected biogeochemical processes in an aquifer system.</title>
        <authorList>
            <person name="Anantharaman K."/>
            <person name="Brown C.T."/>
            <person name="Hug L.A."/>
            <person name="Sharon I."/>
            <person name="Castelle C.J."/>
            <person name="Probst A.J."/>
            <person name="Thomas B.C."/>
            <person name="Singh A."/>
            <person name="Wilkins M.J."/>
            <person name="Karaoz U."/>
            <person name="Brodie E.L."/>
            <person name="Williams K.H."/>
            <person name="Hubbard S.S."/>
            <person name="Banfield J.F."/>
        </authorList>
    </citation>
    <scope>NUCLEOTIDE SEQUENCE [LARGE SCALE GENOMIC DNA]</scope>
</reference>
<evidence type="ECO:0000313" key="11">
    <source>
        <dbReference type="EMBL" id="OHA43968.1"/>
    </source>
</evidence>
<keyword evidence="2" id="KW-0813">Transport</keyword>
<keyword evidence="7" id="KW-0472">Membrane</keyword>
<evidence type="ECO:0000259" key="10">
    <source>
        <dbReference type="Pfam" id="PF02096"/>
    </source>
</evidence>
<dbReference type="Proteomes" id="UP000176881">
    <property type="component" value="Unassembled WGS sequence"/>
</dbReference>
<dbReference type="PANTHER" id="PTHR12428:SF65">
    <property type="entry name" value="CYTOCHROME C OXIDASE ASSEMBLY PROTEIN COX18, MITOCHONDRIAL"/>
    <property type="match status" value="1"/>
</dbReference>
<dbReference type="GO" id="GO:0015031">
    <property type="term" value="P:protein transport"/>
    <property type="evidence" value="ECO:0007669"/>
    <property type="project" value="UniProtKB-KW"/>
</dbReference>
<evidence type="ECO:0000256" key="8">
    <source>
        <dbReference type="ARBA" id="ARBA00023186"/>
    </source>
</evidence>
<evidence type="ECO:0000256" key="6">
    <source>
        <dbReference type="ARBA" id="ARBA00022989"/>
    </source>
</evidence>
<dbReference type="InterPro" id="IPR028055">
    <property type="entry name" value="YidC/Oxa/ALB_C"/>
</dbReference>
<sequence length="251" mass="28200">MSWLFQNLLVEPLYNALVFLVDILPGGDAGLAIVALTLVVKVILYPLSKKAIRTQVRMKEIEPKLREIKEKYKNDKQKQATATVALYKETGINPFSSFALIALQIPIILALYKIFVSSHLPEINTAILYSFVAVPNHISTMFLGILDITSKSLVLAVLAGVTQFFQARYSIPAMSPKKDGAVASFGDDFSRSMNMQMRYFFPIITFLITWSISGAVAVYWTTSNIFAIVQEILVRKKVKRSQEIKSQEIKK</sequence>
<evidence type="ECO:0000256" key="9">
    <source>
        <dbReference type="RuleBase" id="RU003945"/>
    </source>
</evidence>
<keyword evidence="3" id="KW-1003">Cell membrane</keyword>
<proteinExistence type="inferred from homology"/>
<organism evidence="11 12">
    <name type="scientific">Candidatus Taylorbacteria bacterium RIFCSPLOWO2_12_FULL_47_20</name>
    <dbReference type="NCBI Taxonomy" id="1802335"/>
    <lineage>
        <taxon>Bacteria</taxon>
        <taxon>Candidatus Tayloriibacteriota</taxon>
    </lineage>
</organism>
<comment type="similarity">
    <text evidence="9">Belongs to the OXA1/ALB3/YidC family.</text>
</comment>
<dbReference type="InterPro" id="IPR001708">
    <property type="entry name" value="YidC/ALB3/OXA1/COX18"/>
</dbReference>
<evidence type="ECO:0000256" key="4">
    <source>
        <dbReference type="ARBA" id="ARBA00022692"/>
    </source>
</evidence>
<keyword evidence="5" id="KW-0653">Protein transport</keyword>
<comment type="caution">
    <text evidence="11">The sequence shown here is derived from an EMBL/GenBank/DDBJ whole genome shotgun (WGS) entry which is preliminary data.</text>
</comment>
<keyword evidence="8" id="KW-0143">Chaperone</keyword>
<evidence type="ECO:0000256" key="7">
    <source>
        <dbReference type="ARBA" id="ARBA00023136"/>
    </source>
</evidence>
<comment type="subcellular location">
    <subcellularLocation>
        <location evidence="1">Cell membrane</location>
        <topology evidence="1">Multi-pass membrane protein</topology>
    </subcellularLocation>
    <subcellularLocation>
        <location evidence="9">Membrane</location>
        <topology evidence="9">Multi-pass membrane protein</topology>
    </subcellularLocation>
</comment>
<dbReference type="Pfam" id="PF02096">
    <property type="entry name" value="60KD_IMP"/>
    <property type="match status" value="1"/>
</dbReference>
<evidence type="ECO:0000313" key="12">
    <source>
        <dbReference type="Proteomes" id="UP000176881"/>
    </source>
</evidence>
<dbReference type="InterPro" id="IPR047196">
    <property type="entry name" value="YidC_ALB_C"/>
</dbReference>
<evidence type="ECO:0000256" key="3">
    <source>
        <dbReference type="ARBA" id="ARBA00022475"/>
    </source>
</evidence>
<dbReference type="CDD" id="cd20070">
    <property type="entry name" value="5TM_YidC_Alb3"/>
    <property type="match status" value="1"/>
</dbReference>
<keyword evidence="6" id="KW-1133">Transmembrane helix</keyword>
<dbReference type="AlphaFoldDB" id="A0A1G2P6K3"/>
<dbReference type="PANTHER" id="PTHR12428">
    <property type="entry name" value="OXA1"/>
    <property type="match status" value="1"/>
</dbReference>
<evidence type="ECO:0000256" key="1">
    <source>
        <dbReference type="ARBA" id="ARBA00004651"/>
    </source>
</evidence>
<name>A0A1G2P6K3_9BACT</name>
<accession>A0A1G2P6K3</accession>
<gene>
    <name evidence="11" type="ORF">A3G59_01470</name>
</gene>
<dbReference type="GO" id="GO:0051205">
    <property type="term" value="P:protein insertion into membrane"/>
    <property type="evidence" value="ECO:0007669"/>
    <property type="project" value="TreeGrafter"/>
</dbReference>
<dbReference type="NCBIfam" id="TIGR03592">
    <property type="entry name" value="yidC_oxa1_cterm"/>
    <property type="match status" value="1"/>
</dbReference>